<organism evidence="3 4">
    <name type="scientific">Desulfosarcina alkanivorans</name>
    <dbReference type="NCBI Taxonomy" id="571177"/>
    <lineage>
        <taxon>Bacteria</taxon>
        <taxon>Pseudomonadati</taxon>
        <taxon>Thermodesulfobacteriota</taxon>
        <taxon>Desulfobacteria</taxon>
        <taxon>Desulfobacterales</taxon>
        <taxon>Desulfosarcinaceae</taxon>
        <taxon>Desulfosarcina</taxon>
    </lineage>
</organism>
<accession>A0A5K7YS39</accession>
<keyword evidence="4" id="KW-1185">Reference proteome</keyword>
<protein>
    <recommendedName>
        <fullName evidence="2">Dinitrogenase iron-molybdenum cofactor biosynthesis domain-containing protein</fullName>
    </recommendedName>
</protein>
<dbReference type="Gene3D" id="3.30.420.130">
    <property type="entry name" value="Dinitrogenase iron-molybdenum cofactor biosynthesis domain"/>
    <property type="match status" value="1"/>
</dbReference>
<feature type="domain" description="Dinitrogenase iron-molybdenum cofactor biosynthesis" evidence="2">
    <location>
        <begin position="11"/>
        <end position="97"/>
    </location>
</feature>
<evidence type="ECO:0000256" key="1">
    <source>
        <dbReference type="SAM" id="MobiDB-lite"/>
    </source>
</evidence>
<reference evidence="3 4" key="1">
    <citation type="submission" date="2019-11" db="EMBL/GenBank/DDBJ databases">
        <title>Comparative genomics of hydrocarbon-degrading Desulfosarcina strains.</title>
        <authorList>
            <person name="Watanabe M."/>
            <person name="Kojima H."/>
            <person name="Fukui M."/>
        </authorList>
    </citation>
    <scope>NUCLEOTIDE SEQUENCE [LARGE SCALE GENOMIC DNA]</scope>
    <source>
        <strain evidence="3 4">PL12</strain>
    </source>
</reference>
<evidence type="ECO:0000259" key="2">
    <source>
        <dbReference type="Pfam" id="PF02579"/>
    </source>
</evidence>
<evidence type="ECO:0000313" key="4">
    <source>
        <dbReference type="Proteomes" id="UP000427906"/>
    </source>
</evidence>
<sequence length="130" mass="14546">MIRIAIPIFRNKVSPVFDSCTRVFLVDIEANREIDRKEIYLDALALTERVTILLKSGVDTVICGGISDVMASMLTGVKIDLISDITGEVDHVLKAYLDRGLDQTQFHLPGFRPDSHKKGTNARGRDHENH</sequence>
<dbReference type="Proteomes" id="UP000427906">
    <property type="component" value="Chromosome"/>
</dbReference>
<dbReference type="Pfam" id="PF02579">
    <property type="entry name" value="Nitro_FeMo-Co"/>
    <property type="match status" value="1"/>
</dbReference>
<dbReference type="SUPFAM" id="SSF53146">
    <property type="entry name" value="Nitrogenase accessory factor-like"/>
    <property type="match status" value="1"/>
</dbReference>
<dbReference type="AlphaFoldDB" id="A0A5K7YS39"/>
<dbReference type="InterPro" id="IPR003731">
    <property type="entry name" value="Di-Nase_FeMo-co_biosynth"/>
</dbReference>
<dbReference type="EMBL" id="AP021874">
    <property type="protein sequence ID" value="BBO71185.1"/>
    <property type="molecule type" value="Genomic_DNA"/>
</dbReference>
<dbReference type="RefSeq" id="WP_167527950.1">
    <property type="nucleotide sequence ID" value="NZ_AP021874.1"/>
</dbReference>
<dbReference type="KEGG" id="dalk:DSCA_51150"/>
<gene>
    <name evidence="3" type="ORF">DSCA_51150</name>
</gene>
<feature type="region of interest" description="Disordered" evidence="1">
    <location>
        <begin position="108"/>
        <end position="130"/>
    </location>
</feature>
<proteinExistence type="predicted"/>
<name>A0A5K7YS39_9BACT</name>
<feature type="compositionally biased region" description="Basic and acidic residues" evidence="1">
    <location>
        <begin position="113"/>
        <end position="130"/>
    </location>
</feature>
<evidence type="ECO:0000313" key="3">
    <source>
        <dbReference type="EMBL" id="BBO71185.1"/>
    </source>
</evidence>
<dbReference type="InterPro" id="IPR036105">
    <property type="entry name" value="DiNase_FeMo-co_biosyn_sf"/>
</dbReference>